<reference evidence="1 2" key="1">
    <citation type="submission" date="2019-09" db="EMBL/GenBank/DDBJ databases">
        <title>Screening of Novel Bioactive Compounds from Soil-Associated.</title>
        <authorList>
            <person name="Zhao S."/>
        </authorList>
    </citation>
    <scope>NUCLEOTIDE SEQUENCE [LARGE SCALE GENOMIC DNA]</scope>
    <source>
        <strain evidence="1 2">HIT-DPA4</strain>
    </source>
</reference>
<organism evidence="1 2">
    <name type="scientific">Streptomyces luteolifulvus</name>
    <dbReference type="NCBI Taxonomy" id="2615112"/>
    <lineage>
        <taxon>Bacteria</taxon>
        <taxon>Bacillati</taxon>
        <taxon>Actinomycetota</taxon>
        <taxon>Actinomycetes</taxon>
        <taxon>Kitasatosporales</taxon>
        <taxon>Streptomycetaceae</taxon>
        <taxon>Streptomyces</taxon>
    </lineage>
</organism>
<gene>
    <name evidence="1" type="ORF">F7R91_14355</name>
</gene>
<protein>
    <submittedName>
        <fullName evidence="1">Uncharacterized protein</fullName>
    </submittedName>
</protein>
<dbReference type="Proteomes" id="UP000442707">
    <property type="component" value="Unassembled WGS sequence"/>
</dbReference>
<proteinExistence type="predicted"/>
<evidence type="ECO:0000313" key="1">
    <source>
        <dbReference type="EMBL" id="KAB1146758.1"/>
    </source>
</evidence>
<comment type="caution">
    <text evidence="1">The sequence shown here is derived from an EMBL/GenBank/DDBJ whole genome shotgun (WGS) entry which is preliminary data.</text>
</comment>
<dbReference type="EMBL" id="VZRB01000008">
    <property type="protein sequence ID" value="KAB1146758.1"/>
    <property type="molecule type" value="Genomic_DNA"/>
</dbReference>
<dbReference type="RefSeq" id="WP_150948387.1">
    <property type="nucleotide sequence ID" value="NZ_VZRB01000008.1"/>
</dbReference>
<sequence>MIVFSDGNAIDLGKVQVACDGTRWLWTCDFTEYGDPFMANLANPRLVLPLPTVIRGHGPIAPERHKPTTAECRQVLEAAS</sequence>
<dbReference type="NCBIfam" id="NF038082">
    <property type="entry name" value="phiSA1p31"/>
    <property type="match status" value="1"/>
</dbReference>
<keyword evidence="2" id="KW-1185">Reference proteome</keyword>
<evidence type="ECO:0000313" key="2">
    <source>
        <dbReference type="Proteomes" id="UP000442707"/>
    </source>
</evidence>
<accession>A0A6H9V239</accession>
<dbReference type="AlphaFoldDB" id="A0A6H9V239"/>
<name>A0A6H9V239_9ACTN</name>